<dbReference type="InterPro" id="IPR027093">
    <property type="entry name" value="EAF_fam"/>
</dbReference>
<evidence type="ECO:0000256" key="5">
    <source>
        <dbReference type="ARBA" id="ARBA00023015"/>
    </source>
</evidence>
<feature type="compositionally biased region" description="Low complexity" evidence="10">
    <location>
        <begin position="259"/>
        <end position="285"/>
    </location>
</feature>
<dbReference type="GO" id="GO:0006368">
    <property type="term" value="P:transcription elongation by RNA polymerase II"/>
    <property type="evidence" value="ECO:0007669"/>
    <property type="project" value="InterPro"/>
</dbReference>
<evidence type="ECO:0000256" key="6">
    <source>
        <dbReference type="ARBA" id="ARBA00023159"/>
    </source>
</evidence>
<dbReference type="GO" id="GO:0003711">
    <property type="term" value="F:transcription elongation factor activity"/>
    <property type="evidence" value="ECO:0007669"/>
    <property type="project" value="TreeGrafter"/>
</dbReference>
<evidence type="ECO:0000256" key="8">
    <source>
        <dbReference type="ARBA" id="ARBA00023242"/>
    </source>
</evidence>
<evidence type="ECO:0000256" key="2">
    <source>
        <dbReference type="ARBA" id="ARBA00007798"/>
    </source>
</evidence>
<keyword evidence="5" id="KW-0805">Transcription regulation</keyword>
<evidence type="ECO:0000313" key="12">
    <source>
        <dbReference type="EMBL" id="KAK7571853.1"/>
    </source>
</evidence>
<dbReference type="EMBL" id="JBBCAQ010000038">
    <property type="protein sequence ID" value="KAK7571853.1"/>
    <property type="molecule type" value="Genomic_DNA"/>
</dbReference>
<evidence type="ECO:0000313" key="13">
    <source>
        <dbReference type="Proteomes" id="UP001367676"/>
    </source>
</evidence>
<evidence type="ECO:0000256" key="3">
    <source>
        <dbReference type="ARBA" id="ARBA00021452"/>
    </source>
</evidence>
<comment type="subcellular location">
    <subcellularLocation>
        <location evidence="1">Nucleus</location>
    </subcellularLocation>
</comment>
<feature type="domain" description="Transcription elongation factor Eaf N-terminal" evidence="11">
    <location>
        <begin position="13"/>
        <end position="109"/>
    </location>
</feature>
<feature type="compositionally biased region" description="Basic residues" evidence="10">
    <location>
        <begin position="144"/>
        <end position="154"/>
    </location>
</feature>
<organism evidence="12 13">
    <name type="scientific">Parthenolecanium corni</name>
    <dbReference type="NCBI Taxonomy" id="536013"/>
    <lineage>
        <taxon>Eukaryota</taxon>
        <taxon>Metazoa</taxon>
        <taxon>Ecdysozoa</taxon>
        <taxon>Arthropoda</taxon>
        <taxon>Hexapoda</taxon>
        <taxon>Insecta</taxon>
        <taxon>Pterygota</taxon>
        <taxon>Neoptera</taxon>
        <taxon>Paraneoptera</taxon>
        <taxon>Hemiptera</taxon>
        <taxon>Sternorrhyncha</taxon>
        <taxon>Coccoidea</taxon>
        <taxon>Coccidae</taxon>
        <taxon>Parthenolecanium</taxon>
    </lineage>
</organism>
<protein>
    <recommendedName>
        <fullName evidence="3">Ell-associated factor Eaf</fullName>
    </recommendedName>
</protein>
<dbReference type="Proteomes" id="UP001367676">
    <property type="component" value="Unassembled WGS sequence"/>
</dbReference>
<accession>A0AAN9TG59</accession>
<dbReference type="GO" id="GO:0032783">
    <property type="term" value="C:super elongation complex"/>
    <property type="evidence" value="ECO:0007669"/>
    <property type="project" value="InterPro"/>
</dbReference>
<dbReference type="InterPro" id="IPR019194">
    <property type="entry name" value="Tscrpt_elong_fac_Eaf_N"/>
</dbReference>
<name>A0AAN9TG59_9HEMI</name>
<comment type="function">
    <text evidence="9">Promotes transcriptional elongation by Su(Tpl)/ELL. Essential for development.</text>
</comment>
<proteinExistence type="inferred from homology"/>
<keyword evidence="6" id="KW-0010">Activator</keyword>
<evidence type="ECO:0000259" key="11">
    <source>
        <dbReference type="Pfam" id="PF09816"/>
    </source>
</evidence>
<evidence type="ECO:0000256" key="4">
    <source>
        <dbReference type="ARBA" id="ARBA00022553"/>
    </source>
</evidence>
<comment type="similarity">
    <text evidence="2">Belongs to the EAF family.</text>
</comment>
<feature type="compositionally biased region" description="Polar residues" evidence="10">
    <location>
        <begin position="204"/>
        <end position="218"/>
    </location>
</feature>
<dbReference type="PANTHER" id="PTHR15970">
    <property type="entry name" value="ELL-ASSOCIATED FACTOR EAF"/>
    <property type="match status" value="1"/>
</dbReference>
<keyword evidence="8" id="KW-0539">Nucleus</keyword>
<keyword evidence="13" id="KW-1185">Reference proteome</keyword>
<feature type="compositionally biased region" description="Basic and acidic residues" evidence="10">
    <location>
        <begin position="241"/>
        <end position="253"/>
    </location>
</feature>
<dbReference type="Pfam" id="PF09816">
    <property type="entry name" value="EAF"/>
    <property type="match status" value="1"/>
</dbReference>
<evidence type="ECO:0000256" key="9">
    <source>
        <dbReference type="ARBA" id="ARBA00025617"/>
    </source>
</evidence>
<reference evidence="12 13" key="1">
    <citation type="submission" date="2024-03" db="EMBL/GenBank/DDBJ databases">
        <title>Adaptation during the transition from Ophiocordyceps entomopathogen to insect associate is accompanied by gene loss and intensified selection.</title>
        <authorList>
            <person name="Ward C.M."/>
            <person name="Onetto C.A."/>
            <person name="Borneman A.R."/>
        </authorList>
    </citation>
    <scope>NUCLEOTIDE SEQUENCE [LARGE SCALE GENOMIC DNA]</scope>
    <source>
        <strain evidence="12">AWRI1</strain>
        <tissue evidence="12">Single Adult Female</tissue>
    </source>
</reference>
<comment type="caution">
    <text evidence="12">The sequence shown here is derived from an EMBL/GenBank/DDBJ whole genome shotgun (WGS) entry which is preliminary data.</text>
</comment>
<keyword evidence="4" id="KW-0597">Phosphoprotein</keyword>
<dbReference type="AlphaFoldDB" id="A0AAN9TG59"/>
<dbReference type="PANTHER" id="PTHR15970:SF2">
    <property type="entry name" value="ELL-ASSOCIATED FACTOR EAF"/>
    <property type="match status" value="1"/>
</dbReference>
<sequence length="325" mass="36018">MNSEFKLPTGRKELKIGDSLRNNGTSFHGIKYDFKPSNEECSESAFMEVTPTNQVSLKYPRNENEGSSDFMYSGTMKQFPKEYFLVIDHVTGEVTLEKLTANIQLKRTKVANTANKNKNQNYKKQEIEKECLPSPELNDDPSTSKKKAKRKQKSKSLTIPDQPILNKKYNLIPQHSPLHPSPSRTSPESKNRSSSNDYKPPSYRISSEASASQSNINSVDDDESSMTGFESKFPTLPELLPQHENEFGLRVDQDNIIGSNSDSSSDSSSDSDSNSDSSSSSSSSSVKKEQQTNVNGYLNGCNAAVKGQLLLKDDLRLSDSGSDTD</sequence>
<feature type="region of interest" description="Disordered" evidence="10">
    <location>
        <begin position="114"/>
        <end position="294"/>
    </location>
</feature>
<keyword evidence="7" id="KW-0804">Transcription</keyword>
<evidence type="ECO:0000256" key="1">
    <source>
        <dbReference type="ARBA" id="ARBA00004123"/>
    </source>
</evidence>
<evidence type="ECO:0000256" key="10">
    <source>
        <dbReference type="SAM" id="MobiDB-lite"/>
    </source>
</evidence>
<evidence type="ECO:0000256" key="7">
    <source>
        <dbReference type="ARBA" id="ARBA00023163"/>
    </source>
</evidence>
<gene>
    <name evidence="12" type="ORF">V9T40_014325</name>
</gene>
<feature type="compositionally biased region" description="Polar residues" evidence="10">
    <location>
        <begin position="182"/>
        <end position="197"/>
    </location>
</feature>